<keyword evidence="3" id="KW-0862">Zinc</keyword>
<feature type="region of interest" description="Disordered" evidence="5">
    <location>
        <begin position="53"/>
        <end position="76"/>
    </location>
</feature>
<evidence type="ECO:0000256" key="3">
    <source>
        <dbReference type="ARBA" id="ARBA00022833"/>
    </source>
</evidence>
<evidence type="ECO:0000259" key="6">
    <source>
        <dbReference type="Pfam" id="PF01258"/>
    </source>
</evidence>
<gene>
    <name evidence="7" type="ORF">J8F10_08135</name>
</gene>
<organism evidence="7 8">
    <name type="scientific">Gemmata palustris</name>
    <dbReference type="NCBI Taxonomy" id="2822762"/>
    <lineage>
        <taxon>Bacteria</taxon>
        <taxon>Pseudomonadati</taxon>
        <taxon>Planctomycetota</taxon>
        <taxon>Planctomycetia</taxon>
        <taxon>Gemmatales</taxon>
        <taxon>Gemmataceae</taxon>
        <taxon>Gemmata</taxon>
    </lineage>
</organism>
<evidence type="ECO:0000313" key="7">
    <source>
        <dbReference type="EMBL" id="MBP3955248.1"/>
    </source>
</evidence>
<feature type="domain" description="Zinc finger DksA/TraR C4-type" evidence="6">
    <location>
        <begin position="7"/>
        <end position="31"/>
    </location>
</feature>
<dbReference type="InterPro" id="IPR000962">
    <property type="entry name" value="Znf_DskA_TraR"/>
</dbReference>
<accession>A0ABS5BNE5</accession>
<dbReference type="Pfam" id="PF01258">
    <property type="entry name" value="zf-dskA_traR"/>
    <property type="match status" value="1"/>
</dbReference>
<keyword evidence="1" id="KW-0479">Metal-binding</keyword>
<evidence type="ECO:0000256" key="4">
    <source>
        <dbReference type="PROSITE-ProRule" id="PRU00510"/>
    </source>
</evidence>
<name>A0ABS5BNE5_9BACT</name>
<dbReference type="PROSITE" id="PS51128">
    <property type="entry name" value="ZF_DKSA_2"/>
    <property type="match status" value="1"/>
</dbReference>
<evidence type="ECO:0000313" key="8">
    <source>
        <dbReference type="Proteomes" id="UP000676565"/>
    </source>
</evidence>
<protein>
    <submittedName>
        <fullName evidence="7">TraR/DksA C4-type zinc finger protein</fullName>
    </submittedName>
</protein>
<reference evidence="7 8" key="1">
    <citation type="submission" date="2021-04" db="EMBL/GenBank/DDBJ databases">
        <authorList>
            <person name="Ivanova A."/>
        </authorList>
    </citation>
    <scope>NUCLEOTIDE SEQUENCE [LARGE SCALE GENOMIC DNA]</scope>
    <source>
        <strain evidence="7 8">G18</strain>
    </source>
</reference>
<dbReference type="EMBL" id="JAGKQQ010000001">
    <property type="protein sequence ID" value="MBP3955248.1"/>
    <property type="molecule type" value="Genomic_DNA"/>
</dbReference>
<comment type="caution">
    <text evidence="7">The sequence shown here is derived from an EMBL/GenBank/DDBJ whole genome shotgun (WGS) entry which is preliminary data.</text>
</comment>
<evidence type="ECO:0000256" key="1">
    <source>
        <dbReference type="ARBA" id="ARBA00022723"/>
    </source>
</evidence>
<dbReference type="SUPFAM" id="SSF57716">
    <property type="entry name" value="Glucocorticoid receptor-like (DNA-binding domain)"/>
    <property type="match status" value="1"/>
</dbReference>
<keyword evidence="8" id="KW-1185">Reference proteome</keyword>
<evidence type="ECO:0000256" key="2">
    <source>
        <dbReference type="ARBA" id="ARBA00022771"/>
    </source>
</evidence>
<dbReference type="Proteomes" id="UP000676565">
    <property type="component" value="Unassembled WGS sequence"/>
</dbReference>
<sequence>MIVPQPCARCGGEIPPERLEAIPETRVCVACSKEMGGEFTVVATPERISKEGSLKKNYGGYSTQKIRRPIKPKSSE</sequence>
<keyword evidence="2" id="KW-0863">Zinc-finger</keyword>
<feature type="zinc finger region" description="dksA C4-type" evidence="4">
    <location>
        <begin position="7"/>
        <end position="31"/>
    </location>
</feature>
<dbReference type="Gene3D" id="1.20.120.910">
    <property type="entry name" value="DksA, coiled-coil domain"/>
    <property type="match status" value="1"/>
</dbReference>
<evidence type="ECO:0000256" key="5">
    <source>
        <dbReference type="SAM" id="MobiDB-lite"/>
    </source>
</evidence>
<dbReference type="RefSeq" id="WP_210653338.1">
    <property type="nucleotide sequence ID" value="NZ_JAGKQQ010000001.1"/>
</dbReference>
<feature type="compositionally biased region" description="Basic residues" evidence="5">
    <location>
        <begin position="65"/>
        <end position="76"/>
    </location>
</feature>
<proteinExistence type="predicted"/>